<dbReference type="Proteomes" id="UP000701853">
    <property type="component" value="Chromosome 8"/>
</dbReference>
<dbReference type="AlphaFoldDB" id="A0A8J5Z233"/>
<organism evidence="1 2">
    <name type="scientific">Gossypium anomalum</name>
    <dbReference type="NCBI Taxonomy" id="47600"/>
    <lineage>
        <taxon>Eukaryota</taxon>
        <taxon>Viridiplantae</taxon>
        <taxon>Streptophyta</taxon>
        <taxon>Embryophyta</taxon>
        <taxon>Tracheophyta</taxon>
        <taxon>Spermatophyta</taxon>
        <taxon>Magnoliopsida</taxon>
        <taxon>eudicotyledons</taxon>
        <taxon>Gunneridae</taxon>
        <taxon>Pentapetalae</taxon>
        <taxon>rosids</taxon>
        <taxon>malvids</taxon>
        <taxon>Malvales</taxon>
        <taxon>Malvaceae</taxon>
        <taxon>Malvoideae</taxon>
        <taxon>Gossypium</taxon>
    </lineage>
</organism>
<reference evidence="1 2" key="1">
    <citation type="journal article" date="2021" name="bioRxiv">
        <title>The Gossypium anomalum genome as a resource for cotton improvement and evolutionary analysis of hybrid incompatibility.</title>
        <authorList>
            <person name="Grover C.E."/>
            <person name="Yuan D."/>
            <person name="Arick M.A."/>
            <person name="Miller E.R."/>
            <person name="Hu G."/>
            <person name="Peterson D.G."/>
            <person name="Wendel J.F."/>
            <person name="Udall J.A."/>
        </authorList>
    </citation>
    <scope>NUCLEOTIDE SEQUENCE [LARGE SCALE GENOMIC DNA]</scope>
    <source>
        <strain evidence="1">JFW-Udall</strain>
        <tissue evidence="1">Leaf</tissue>
    </source>
</reference>
<evidence type="ECO:0000313" key="1">
    <source>
        <dbReference type="EMBL" id="KAG8487030.1"/>
    </source>
</evidence>
<name>A0A8J5Z233_9ROSI</name>
<comment type="caution">
    <text evidence="1">The sequence shown here is derived from an EMBL/GenBank/DDBJ whole genome shotgun (WGS) entry which is preliminary data.</text>
</comment>
<accession>A0A8J5Z233</accession>
<proteinExistence type="predicted"/>
<sequence length="123" mass="15024">MLKQPWHLTSFFYHMKPKRVNKQCESPRNLYEKIKYRSKGGLMNYHEERIWRLDKTFEFVLLLLKLCWRIQQIDIVLENLIIIPSLNQTLLLKEKHSKTRKEQKQKDLEQTIFGWLLNVPRAT</sequence>
<gene>
    <name evidence="1" type="ORF">CXB51_020762</name>
</gene>
<dbReference type="EMBL" id="JAHUZN010000008">
    <property type="protein sequence ID" value="KAG8487030.1"/>
    <property type="molecule type" value="Genomic_DNA"/>
</dbReference>
<protein>
    <submittedName>
        <fullName evidence="1">Uncharacterized protein</fullName>
    </submittedName>
</protein>
<evidence type="ECO:0000313" key="2">
    <source>
        <dbReference type="Proteomes" id="UP000701853"/>
    </source>
</evidence>
<keyword evidence="2" id="KW-1185">Reference proteome</keyword>